<evidence type="ECO:0000256" key="5">
    <source>
        <dbReference type="ARBA" id="ARBA00022777"/>
    </source>
</evidence>
<comment type="catalytic activity">
    <reaction evidence="1">
        <text>ATP + protein L-histidine = ADP + protein N-phospho-L-histidine.</text>
        <dbReference type="EC" id="2.7.13.3"/>
    </reaction>
</comment>
<dbReference type="Pfam" id="PF02518">
    <property type="entry name" value="HATPase_c"/>
    <property type="match status" value="1"/>
</dbReference>
<evidence type="ECO:0000256" key="2">
    <source>
        <dbReference type="ARBA" id="ARBA00012438"/>
    </source>
</evidence>
<feature type="non-terminal residue" evidence="7">
    <location>
        <position position="1"/>
    </location>
</feature>
<dbReference type="GO" id="GO:0000155">
    <property type="term" value="F:phosphorelay sensor kinase activity"/>
    <property type="evidence" value="ECO:0007669"/>
    <property type="project" value="TreeGrafter"/>
</dbReference>
<evidence type="ECO:0000256" key="1">
    <source>
        <dbReference type="ARBA" id="ARBA00000085"/>
    </source>
</evidence>
<dbReference type="GO" id="GO:0005886">
    <property type="term" value="C:plasma membrane"/>
    <property type="evidence" value="ECO:0007669"/>
    <property type="project" value="TreeGrafter"/>
</dbReference>
<dbReference type="GO" id="GO:0009927">
    <property type="term" value="F:histidine phosphotransfer kinase activity"/>
    <property type="evidence" value="ECO:0007669"/>
    <property type="project" value="TreeGrafter"/>
</dbReference>
<dbReference type="SUPFAM" id="SSF55874">
    <property type="entry name" value="ATPase domain of HSP90 chaperone/DNA topoisomerase II/histidine kinase"/>
    <property type="match status" value="1"/>
</dbReference>
<keyword evidence="4" id="KW-0808">Transferase</keyword>
<dbReference type="InterPro" id="IPR005467">
    <property type="entry name" value="His_kinase_dom"/>
</dbReference>
<dbReference type="InterPro" id="IPR036890">
    <property type="entry name" value="HATPase_C_sf"/>
</dbReference>
<gene>
    <name evidence="7" type="ORF">KC729_22540</name>
</gene>
<name>A0A956M3E4_UNCEI</name>
<keyword evidence="5 7" id="KW-0418">Kinase</keyword>
<evidence type="ECO:0000256" key="4">
    <source>
        <dbReference type="ARBA" id="ARBA00022679"/>
    </source>
</evidence>
<protein>
    <recommendedName>
        <fullName evidence="2">histidine kinase</fullName>
        <ecNumber evidence="2">2.7.13.3</ecNumber>
    </recommendedName>
</protein>
<dbReference type="Proteomes" id="UP000697710">
    <property type="component" value="Unassembled WGS sequence"/>
</dbReference>
<evidence type="ECO:0000259" key="6">
    <source>
        <dbReference type="PROSITE" id="PS50109"/>
    </source>
</evidence>
<dbReference type="CDD" id="cd16922">
    <property type="entry name" value="HATPase_EvgS-ArcB-TorS-like"/>
    <property type="match status" value="1"/>
</dbReference>
<reference evidence="7" key="2">
    <citation type="journal article" date="2021" name="Microbiome">
        <title>Successional dynamics and alternative stable states in a saline activated sludge microbial community over 9 years.</title>
        <authorList>
            <person name="Wang Y."/>
            <person name="Ye J."/>
            <person name="Ju F."/>
            <person name="Liu L."/>
            <person name="Boyd J.A."/>
            <person name="Deng Y."/>
            <person name="Parks D.H."/>
            <person name="Jiang X."/>
            <person name="Yin X."/>
            <person name="Woodcroft B.J."/>
            <person name="Tyson G.W."/>
            <person name="Hugenholtz P."/>
            <person name="Polz M.F."/>
            <person name="Zhang T."/>
        </authorList>
    </citation>
    <scope>NUCLEOTIDE SEQUENCE</scope>
    <source>
        <strain evidence="7">HKST-UBA01</strain>
    </source>
</reference>
<feature type="domain" description="Histidine kinase" evidence="6">
    <location>
        <begin position="1"/>
        <end position="162"/>
    </location>
</feature>
<dbReference type="InterPro" id="IPR004358">
    <property type="entry name" value="Sig_transdc_His_kin-like_C"/>
</dbReference>
<dbReference type="EC" id="2.7.13.3" evidence="2"/>
<dbReference type="SMART" id="SM00387">
    <property type="entry name" value="HATPase_c"/>
    <property type="match status" value="1"/>
</dbReference>
<dbReference type="Gene3D" id="3.30.565.10">
    <property type="entry name" value="Histidine kinase-like ATPase, C-terminal domain"/>
    <property type="match status" value="1"/>
</dbReference>
<organism evidence="7 8">
    <name type="scientific">Eiseniibacteriota bacterium</name>
    <dbReference type="NCBI Taxonomy" id="2212470"/>
    <lineage>
        <taxon>Bacteria</taxon>
        <taxon>Candidatus Eiseniibacteriota</taxon>
    </lineage>
</organism>
<keyword evidence="3" id="KW-0597">Phosphoprotein</keyword>
<evidence type="ECO:0000313" key="8">
    <source>
        <dbReference type="Proteomes" id="UP000697710"/>
    </source>
</evidence>
<proteinExistence type="predicted"/>
<dbReference type="PROSITE" id="PS50109">
    <property type="entry name" value="HIS_KIN"/>
    <property type="match status" value="1"/>
</dbReference>
<dbReference type="EMBL" id="JAGQHR010001244">
    <property type="protein sequence ID" value="MCA9730474.1"/>
    <property type="molecule type" value="Genomic_DNA"/>
</dbReference>
<dbReference type="PANTHER" id="PTHR43047">
    <property type="entry name" value="TWO-COMPONENT HISTIDINE PROTEIN KINASE"/>
    <property type="match status" value="1"/>
</dbReference>
<dbReference type="InterPro" id="IPR003594">
    <property type="entry name" value="HATPase_dom"/>
</dbReference>
<dbReference type="PRINTS" id="PR00344">
    <property type="entry name" value="BCTRLSENSOR"/>
</dbReference>
<dbReference type="FunFam" id="3.30.565.10:FF:000010">
    <property type="entry name" value="Sensor histidine kinase RcsC"/>
    <property type="match status" value="1"/>
</dbReference>
<dbReference type="PANTHER" id="PTHR43047:SF72">
    <property type="entry name" value="OSMOSENSING HISTIDINE PROTEIN KINASE SLN1"/>
    <property type="match status" value="1"/>
</dbReference>
<sequence length="167" mass="17446">FDPGQVVLAVRDLLQPIAQERGIRLEAVVESNLPPLVLGDPARLRQVLINLVGNAVKFTADGEVAIHANYSQEPATTVGTGGAHALLGIEVHDTGVGIPPEKLAAIFDNFTQADATVSRRFGGTGLGLAITRRIAQALGGDVRVESELGRGSTFTIDIMDGATDLLA</sequence>
<accession>A0A956M3E4</accession>
<feature type="non-terminal residue" evidence="7">
    <location>
        <position position="167"/>
    </location>
</feature>
<evidence type="ECO:0000256" key="3">
    <source>
        <dbReference type="ARBA" id="ARBA00022553"/>
    </source>
</evidence>
<reference evidence="7" key="1">
    <citation type="submission" date="2020-04" db="EMBL/GenBank/DDBJ databases">
        <authorList>
            <person name="Zhang T."/>
        </authorList>
    </citation>
    <scope>NUCLEOTIDE SEQUENCE</scope>
    <source>
        <strain evidence="7">HKST-UBA01</strain>
    </source>
</reference>
<evidence type="ECO:0000313" key="7">
    <source>
        <dbReference type="EMBL" id="MCA9730474.1"/>
    </source>
</evidence>
<dbReference type="AlphaFoldDB" id="A0A956M3E4"/>
<comment type="caution">
    <text evidence="7">The sequence shown here is derived from an EMBL/GenBank/DDBJ whole genome shotgun (WGS) entry which is preliminary data.</text>
</comment>